<evidence type="ECO:0000313" key="1">
    <source>
        <dbReference type="EMBL" id="RXR34885.1"/>
    </source>
</evidence>
<proteinExistence type="predicted"/>
<sequence length="232" mass="27871">MIFFKKPKKEYEILKLFKVVDLETAKKFHTHDSINLILEFLESNYKMLPINIDLNYGKKEWFDLKKFKQGYSKFPSDKTFYLTVYFGSSCSMFSFSNDILNSNNKKESYINITMALNQQFLHSEKTLQFIKELNQMSFFDYGYGLRLNEDFDFESERKYKKSLFGLSISSTITEEDIELEKRKINFKNGYFHKVYPFNIFNKNQINSLNIDQYPNHKLSNFSDKLFYFNLIE</sequence>
<protein>
    <submittedName>
        <fullName evidence="1">Uncharacterized protein</fullName>
    </submittedName>
</protein>
<reference evidence="2" key="1">
    <citation type="submission" date="2019-01" db="EMBL/GenBank/DDBJ databases">
        <title>Cytophagaceae bacterium strain CAR-16.</title>
        <authorList>
            <person name="Chen W.-M."/>
        </authorList>
    </citation>
    <scope>NUCLEOTIDE SEQUENCE [LARGE SCALE GENOMIC DNA]</scope>
    <source>
        <strain evidence="2">ICH-30</strain>
    </source>
</reference>
<dbReference type="EMBL" id="SBKQ01000002">
    <property type="protein sequence ID" value="RXR34885.1"/>
    <property type="molecule type" value="Genomic_DNA"/>
</dbReference>
<dbReference type="AlphaFoldDB" id="A0A4Q1KYC6"/>
<gene>
    <name evidence="1" type="ORF">EQG68_02955</name>
</gene>
<comment type="caution">
    <text evidence="1">The sequence shown here is derived from an EMBL/GenBank/DDBJ whole genome shotgun (WGS) entry which is preliminary data.</text>
</comment>
<accession>A0A4Q1KYC6</accession>
<organism evidence="1 2">
    <name type="scientific">Flavobacterium piscinae</name>
    <dbReference type="NCBI Taxonomy" id="2506424"/>
    <lineage>
        <taxon>Bacteria</taxon>
        <taxon>Pseudomonadati</taxon>
        <taxon>Bacteroidota</taxon>
        <taxon>Flavobacteriia</taxon>
        <taxon>Flavobacteriales</taxon>
        <taxon>Flavobacteriaceae</taxon>
        <taxon>Flavobacterium</taxon>
    </lineage>
</organism>
<evidence type="ECO:0000313" key="2">
    <source>
        <dbReference type="Proteomes" id="UP000289734"/>
    </source>
</evidence>
<keyword evidence="2" id="KW-1185">Reference proteome</keyword>
<name>A0A4Q1KYC6_9FLAO</name>
<dbReference type="Proteomes" id="UP000289734">
    <property type="component" value="Unassembled WGS sequence"/>
</dbReference>
<dbReference type="OrthoDB" id="1435942at2"/>
<dbReference type="RefSeq" id="WP_129463292.1">
    <property type="nucleotide sequence ID" value="NZ_SBKQ01000002.1"/>
</dbReference>